<protein>
    <submittedName>
        <fullName evidence="1">NAD(P)/FAD-dependent oxidoreductase</fullName>
    </submittedName>
</protein>
<proteinExistence type="predicted"/>
<dbReference type="GO" id="GO:0016116">
    <property type="term" value="P:carotenoid metabolic process"/>
    <property type="evidence" value="ECO:0007669"/>
    <property type="project" value="InterPro"/>
</dbReference>
<dbReference type="Pfam" id="PF13450">
    <property type="entry name" value="NAD_binding_8"/>
    <property type="match status" value="1"/>
</dbReference>
<gene>
    <name evidence="1" type="ORF">KME60_08080</name>
</gene>
<reference evidence="1" key="1">
    <citation type="submission" date="2021-05" db="EMBL/GenBank/DDBJ databases">
        <authorList>
            <person name="Pietrasiak N."/>
            <person name="Ward R."/>
            <person name="Stajich J.E."/>
            <person name="Kurbessoian T."/>
        </authorList>
    </citation>
    <scope>NUCLEOTIDE SEQUENCE</scope>
    <source>
        <strain evidence="1">GSE-NOS-MK-12-04C</strain>
    </source>
</reference>
<dbReference type="Gene3D" id="3.50.50.60">
    <property type="entry name" value="FAD/NAD(P)-binding domain"/>
    <property type="match status" value="2"/>
</dbReference>
<dbReference type="Proteomes" id="UP000729701">
    <property type="component" value="Unassembled WGS sequence"/>
</dbReference>
<dbReference type="SUPFAM" id="SSF51905">
    <property type="entry name" value="FAD/NAD(P)-binding domain"/>
    <property type="match status" value="1"/>
</dbReference>
<dbReference type="EMBL" id="JAHHGZ010000006">
    <property type="protein sequence ID" value="MBW4667378.1"/>
    <property type="molecule type" value="Genomic_DNA"/>
</dbReference>
<evidence type="ECO:0000313" key="1">
    <source>
        <dbReference type="EMBL" id="MBW4667378.1"/>
    </source>
</evidence>
<dbReference type="AlphaFoldDB" id="A0A951URC2"/>
<dbReference type="InterPro" id="IPR045892">
    <property type="entry name" value="CrtISO-like"/>
</dbReference>
<accession>A0A951URC2</accession>
<name>A0A951URC2_9CYAN</name>
<dbReference type="InterPro" id="IPR036188">
    <property type="entry name" value="FAD/NAD-bd_sf"/>
</dbReference>
<dbReference type="PANTHER" id="PTHR46313">
    <property type="match status" value="1"/>
</dbReference>
<evidence type="ECO:0000313" key="2">
    <source>
        <dbReference type="Proteomes" id="UP000729701"/>
    </source>
</evidence>
<organism evidence="1 2">
    <name type="scientific">Cyanomargarita calcarea GSE-NOS-MK-12-04C</name>
    <dbReference type="NCBI Taxonomy" id="2839659"/>
    <lineage>
        <taxon>Bacteria</taxon>
        <taxon>Bacillati</taxon>
        <taxon>Cyanobacteriota</taxon>
        <taxon>Cyanophyceae</taxon>
        <taxon>Nostocales</taxon>
        <taxon>Cyanomargaritaceae</taxon>
        <taxon>Cyanomargarita</taxon>
    </lineage>
</organism>
<comment type="caution">
    <text evidence="1">The sequence shown here is derived from an EMBL/GenBank/DDBJ whole genome shotgun (WGS) entry which is preliminary data.</text>
</comment>
<sequence>MKSSSTDIIIIGAGIAGLAAGCYAQMNGYRTQIFEMHNLPGGLCTAWKRKGYVFDGCIHYLFGSGKKQPFYQMWEELGAVQGRQFIHHDEFMRIVAPDGKTLIVYSDPDRLERHMLSLSPRDRGLIKEFCAGIWNFTDFDMSLLQQKPKVLMNAVDSIRLIWKMLPFVGLLLKWGNISASEFANRFQDPFLRHAIPQMFAWTDIPMMVGMSLLAYMYNKNAGFPVGASLEFAHAIENRYLELNGKIHYCHQVERVLVENDQAVGVRLYSNEEYYADRIISACDGRGTIFDLLGGNYLNRQIKKLYDGHLPLHSQLQVSLGLNRDLSSEPHWVTYLLDKPIVIAGEKRYELSVKHYCFDRSLAPAGKSVVIVMLNTPYDYWQRIYGRSIYDAEQIQESHILIDQLEKFYPGIKADIEFVDVATPLSYERYTGNWQGSNCGWLLTKQTMFQMVAGIDKTLPGLDNFYMIGQWVEPGGSVPIVAMSGRNIIQQICHEDKKVFMTATPAFERVKSR</sequence>
<dbReference type="PANTHER" id="PTHR46313:SF3">
    <property type="entry name" value="PROLYCOPENE ISOMERASE, CHLOROPLASTIC"/>
    <property type="match status" value="1"/>
</dbReference>
<dbReference type="PROSITE" id="PS51257">
    <property type="entry name" value="PROKAR_LIPOPROTEIN"/>
    <property type="match status" value="1"/>
</dbReference>
<reference evidence="1" key="2">
    <citation type="journal article" date="2022" name="Microbiol. Resour. Announc.">
        <title>Metagenome Sequencing to Explore Phylogenomics of Terrestrial Cyanobacteria.</title>
        <authorList>
            <person name="Ward R.D."/>
            <person name="Stajich J.E."/>
            <person name="Johansen J.R."/>
            <person name="Huntemann M."/>
            <person name="Clum A."/>
            <person name="Foster B."/>
            <person name="Foster B."/>
            <person name="Roux S."/>
            <person name="Palaniappan K."/>
            <person name="Varghese N."/>
            <person name="Mukherjee S."/>
            <person name="Reddy T.B.K."/>
            <person name="Daum C."/>
            <person name="Copeland A."/>
            <person name="Chen I.A."/>
            <person name="Ivanova N.N."/>
            <person name="Kyrpides N.C."/>
            <person name="Shapiro N."/>
            <person name="Eloe-Fadrosh E.A."/>
            <person name="Pietrasiak N."/>
        </authorList>
    </citation>
    <scope>NUCLEOTIDE SEQUENCE</scope>
    <source>
        <strain evidence="1">GSE-NOS-MK-12-04C</strain>
    </source>
</reference>